<dbReference type="Pfam" id="PF13456">
    <property type="entry name" value="RVT_3"/>
    <property type="match status" value="1"/>
</dbReference>
<evidence type="ECO:0000313" key="2">
    <source>
        <dbReference type="EMBL" id="SPC92999.1"/>
    </source>
</evidence>
<dbReference type="InterPro" id="IPR036397">
    <property type="entry name" value="RNaseH_sf"/>
</dbReference>
<dbReference type="AlphaFoldDB" id="A0A2N9G129"/>
<evidence type="ECO:0000259" key="1">
    <source>
        <dbReference type="Pfam" id="PF13456"/>
    </source>
</evidence>
<dbReference type="GO" id="GO:0004523">
    <property type="term" value="F:RNA-DNA hybrid ribonuclease activity"/>
    <property type="evidence" value="ECO:0007669"/>
    <property type="project" value="InterPro"/>
</dbReference>
<dbReference type="Gene3D" id="3.30.420.10">
    <property type="entry name" value="Ribonuclease H-like superfamily/Ribonuclease H"/>
    <property type="match status" value="1"/>
</dbReference>
<reference evidence="2" key="1">
    <citation type="submission" date="2018-02" db="EMBL/GenBank/DDBJ databases">
        <authorList>
            <person name="Cohen D.B."/>
            <person name="Kent A.D."/>
        </authorList>
    </citation>
    <scope>NUCLEOTIDE SEQUENCE</scope>
</reference>
<accession>A0A2N9G129</accession>
<dbReference type="EMBL" id="OIVN01001351">
    <property type="protein sequence ID" value="SPC92999.1"/>
    <property type="molecule type" value="Genomic_DNA"/>
</dbReference>
<dbReference type="InterPro" id="IPR002156">
    <property type="entry name" value="RNaseH_domain"/>
</dbReference>
<dbReference type="CDD" id="cd06222">
    <property type="entry name" value="RNase_H_like"/>
    <property type="match status" value="1"/>
</dbReference>
<dbReference type="InterPro" id="IPR012337">
    <property type="entry name" value="RNaseH-like_sf"/>
</dbReference>
<dbReference type="InterPro" id="IPR044730">
    <property type="entry name" value="RNase_H-like_dom_plant"/>
</dbReference>
<proteinExistence type="predicted"/>
<gene>
    <name evidence="2" type="ORF">FSB_LOCUS20881</name>
</gene>
<dbReference type="PANTHER" id="PTHR47723:SF19">
    <property type="entry name" value="POLYNUCLEOTIDYL TRANSFERASE, RIBONUCLEASE H-LIKE SUPERFAMILY PROTEIN"/>
    <property type="match status" value="1"/>
</dbReference>
<name>A0A2N9G129_FAGSY</name>
<dbReference type="PANTHER" id="PTHR47723">
    <property type="entry name" value="OS05G0353850 PROTEIN"/>
    <property type="match status" value="1"/>
</dbReference>
<dbReference type="SUPFAM" id="SSF53098">
    <property type="entry name" value="Ribonuclease H-like"/>
    <property type="match status" value="1"/>
</dbReference>
<organism evidence="2">
    <name type="scientific">Fagus sylvatica</name>
    <name type="common">Beechnut</name>
    <dbReference type="NCBI Taxonomy" id="28930"/>
    <lineage>
        <taxon>Eukaryota</taxon>
        <taxon>Viridiplantae</taxon>
        <taxon>Streptophyta</taxon>
        <taxon>Embryophyta</taxon>
        <taxon>Tracheophyta</taxon>
        <taxon>Spermatophyta</taxon>
        <taxon>Magnoliopsida</taxon>
        <taxon>eudicotyledons</taxon>
        <taxon>Gunneridae</taxon>
        <taxon>Pentapetalae</taxon>
        <taxon>rosids</taxon>
        <taxon>fabids</taxon>
        <taxon>Fagales</taxon>
        <taxon>Fagaceae</taxon>
        <taxon>Fagus</taxon>
    </lineage>
</organism>
<dbReference type="GO" id="GO:0003676">
    <property type="term" value="F:nucleic acid binding"/>
    <property type="evidence" value="ECO:0007669"/>
    <property type="project" value="InterPro"/>
</dbReference>
<sequence length="185" mass="20078">MERWKPPDAGIVKLNVDAAFGNGKSTMAVVARKHQGSILKAWAKLTDHLDPSLAEAFAITWALELAELEMYEHICIQSDAKICVDALTAPIDVCPWKIVSLTSLSLELPNHVTHVLAKVAISLSLPLAVMISLFLPRLKSSVSLSELSLSFPTTATKRAPVWIHCRFGAFGHGGLKNNGAKVRES</sequence>
<feature type="domain" description="RNase H type-1" evidence="1">
    <location>
        <begin position="15"/>
        <end position="88"/>
    </location>
</feature>
<dbReference type="InterPro" id="IPR053151">
    <property type="entry name" value="RNase_H-like"/>
</dbReference>
<protein>
    <recommendedName>
        <fullName evidence="1">RNase H type-1 domain-containing protein</fullName>
    </recommendedName>
</protein>